<dbReference type="InterPro" id="IPR000914">
    <property type="entry name" value="SBP_5_dom"/>
</dbReference>
<dbReference type="CDD" id="cd08503">
    <property type="entry name" value="PBP2_NikA_DppA_OppA_like_17"/>
    <property type="match status" value="1"/>
</dbReference>
<feature type="domain" description="Solute-binding protein family 5" evidence="1">
    <location>
        <begin position="91"/>
        <end position="400"/>
    </location>
</feature>
<proteinExistence type="predicted"/>
<dbReference type="PIRSF" id="PIRSF002741">
    <property type="entry name" value="MppA"/>
    <property type="match status" value="1"/>
</dbReference>
<comment type="caution">
    <text evidence="2">The sequence shown here is derived from an EMBL/GenBank/DDBJ whole genome shotgun (WGS) entry which is preliminary data.</text>
</comment>
<dbReference type="GO" id="GO:1904680">
    <property type="term" value="F:peptide transmembrane transporter activity"/>
    <property type="evidence" value="ECO:0007669"/>
    <property type="project" value="TreeGrafter"/>
</dbReference>
<dbReference type="InterPro" id="IPR030678">
    <property type="entry name" value="Peptide/Ni-bd"/>
</dbReference>
<dbReference type="GO" id="GO:0015833">
    <property type="term" value="P:peptide transport"/>
    <property type="evidence" value="ECO:0007669"/>
    <property type="project" value="TreeGrafter"/>
</dbReference>
<dbReference type="GO" id="GO:0043190">
    <property type="term" value="C:ATP-binding cassette (ABC) transporter complex"/>
    <property type="evidence" value="ECO:0007669"/>
    <property type="project" value="InterPro"/>
</dbReference>
<dbReference type="InterPro" id="IPR039424">
    <property type="entry name" value="SBP_5"/>
</dbReference>
<organism evidence="2 3">
    <name type="scientific">Virgisporangium aurantiacum</name>
    <dbReference type="NCBI Taxonomy" id="175570"/>
    <lineage>
        <taxon>Bacteria</taxon>
        <taxon>Bacillati</taxon>
        <taxon>Actinomycetota</taxon>
        <taxon>Actinomycetes</taxon>
        <taxon>Micromonosporales</taxon>
        <taxon>Micromonosporaceae</taxon>
        <taxon>Virgisporangium</taxon>
    </lineage>
</organism>
<keyword evidence="3" id="KW-1185">Reference proteome</keyword>
<evidence type="ECO:0000313" key="2">
    <source>
        <dbReference type="EMBL" id="GIJ54796.1"/>
    </source>
</evidence>
<name>A0A8J3YZV0_9ACTN</name>
<evidence type="ECO:0000313" key="3">
    <source>
        <dbReference type="Proteomes" id="UP000612585"/>
    </source>
</evidence>
<dbReference type="AlphaFoldDB" id="A0A8J3YZV0"/>
<accession>A0A8J3YZV0</accession>
<dbReference type="PROSITE" id="PS51318">
    <property type="entry name" value="TAT"/>
    <property type="match status" value="1"/>
</dbReference>
<dbReference type="InterPro" id="IPR006311">
    <property type="entry name" value="TAT_signal"/>
</dbReference>
<dbReference type="RefSeq" id="WP_203990443.1">
    <property type="nucleotide sequence ID" value="NZ_BOPG01000012.1"/>
</dbReference>
<dbReference type="Proteomes" id="UP000612585">
    <property type="component" value="Unassembled WGS sequence"/>
</dbReference>
<gene>
    <name evidence="2" type="ORF">Vau01_023120</name>
</gene>
<dbReference type="Pfam" id="PF00496">
    <property type="entry name" value="SBP_bac_5"/>
    <property type="match status" value="1"/>
</dbReference>
<dbReference type="GO" id="GO:0042597">
    <property type="term" value="C:periplasmic space"/>
    <property type="evidence" value="ECO:0007669"/>
    <property type="project" value="UniProtKB-ARBA"/>
</dbReference>
<dbReference type="SUPFAM" id="SSF53850">
    <property type="entry name" value="Periplasmic binding protein-like II"/>
    <property type="match status" value="1"/>
</dbReference>
<dbReference type="PANTHER" id="PTHR30290">
    <property type="entry name" value="PERIPLASMIC BINDING COMPONENT OF ABC TRANSPORTER"/>
    <property type="match status" value="1"/>
</dbReference>
<dbReference type="Gene3D" id="3.90.76.10">
    <property type="entry name" value="Dipeptide-binding Protein, Domain 1"/>
    <property type="match status" value="1"/>
</dbReference>
<reference evidence="2" key="1">
    <citation type="submission" date="2021-01" db="EMBL/GenBank/DDBJ databases">
        <title>Whole genome shotgun sequence of Virgisporangium aurantiacum NBRC 16421.</title>
        <authorList>
            <person name="Komaki H."/>
            <person name="Tamura T."/>
        </authorList>
    </citation>
    <scope>NUCLEOTIDE SEQUENCE</scope>
    <source>
        <strain evidence="2">NBRC 16421</strain>
    </source>
</reference>
<protein>
    <submittedName>
        <fullName evidence="2">Peptide ABC transporter substrate-binding protein</fullName>
    </submittedName>
</protein>
<dbReference type="Gene3D" id="3.40.190.10">
    <property type="entry name" value="Periplasmic binding protein-like II"/>
    <property type="match status" value="1"/>
</dbReference>
<dbReference type="Gene3D" id="3.10.105.10">
    <property type="entry name" value="Dipeptide-binding Protein, Domain 3"/>
    <property type="match status" value="1"/>
</dbReference>
<dbReference type="PANTHER" id="PTHR30290:SF65">
    <property type="entry name" value="MONOACYL PHOSPHATIDYLINOSITOL TETRAMANNOSIDE-BINDING PROTEIN LPQW-RELATED"/>
    <property type="match status" value="1"/>
</dbReference>
<sequence length="511" mass="54364">MTEVSGTNRRQILRLGLLAAGGAGLAGSGLAGCGPADKPAQAAAPTLLRVAAADATNTTGLDPRSVSAGASVIVVQHVYDSLMALEDSTFKLKLAESVEPNADATRWTIRLRSGVTFHDGRPVRAADVAYSIRTLATPPSNRASVYGEVDVANLKVVDERTVEVPLKRARADFREAVLVVFSTVFPEGTTDFSKAIGSGPYRLDASDERIVRLVANEDHWGGTPALRELEITRIADASARLAAVKDGQVDYAVGISAAGAQTERANPQVRIHRGGVANSNALSFAMNQRLAPFNDPRVRRAVRLAADRKALVENALIGLGTPGDDVVGKGLPGYAKGLAERSRDVDTARQLFRDAGVSELTLRASDLVPGFMTAAKLLSQQLQEAGVKLTVQTVPADSFYADLKALSTVPFQTFYYSNRPAQVHLSAVTNERAVFNVTGAGPDHWKRLAAAQVTVDNDKRAAAFAELQRDFYDNGGDLLWGFQESIDVSNASVKAVPVNQTVQAFGRATFG</sequence>
<evidence type="ECO:0000259" key="1">
    <source>
        <dbReference type="Pfam" id="PF00496"/>
    </source>
</evidence>
<dbReference type="EMBL" id="BOPG01000012">
    <property type="protein sequence ID" value="GIJ54796.1"/>
    <property type="molecule type" value="Genomic_DNA"/>
</dbReference>